<dbReference type="SUPFAM" id="SSF54928">
    <property type="entry name" value="RNA-binding domain, RBD"/>
    <property type="match status" value="1"/>
</dbReference>
<sequence length="202" mass="21882">MILYVDNLEDDITDDLLLTFLKDVNIPVNDVSVVKGQEHAKHQFALSCSPEVAPLIMRLNRCCIYYRGMQITSADGMQRASRTFFKSLVNEPGGPKPVSIESLLSLLKDGGTVVHSSTPGSAIGLTPEAVMTIYQNFGPILALVYPATQAKRGIWYIVYATETAADILLASPPLSLGGVTITWKKRNLTQLIDILNGSDGSG</sequence>
<protein>
    <recommendedName>
        <fullName evidence="3">RRM domain-containing protein</fullName>
    </recommendedName>
</protein>
<dbReference type="GO" id="GO:0003676">
    <property type="term" value="F:nucleic acid binding"/>
    <property type="evidence" value="ECO:0007669"/>
    <property type="project" value="InterPro"/>
</dbReference>
<evidence type="ECO:0000313" key="2">
    <source>
        <dbReference type="Proteomes" id="UP000002488"/>
    </source>
</evidence>
<dbReference type="InterPro" id="IPR035979">
    <property type="entry name" value="RBD_domain_sf"/>
</dbReference>
<organism evidence="1 2">
    <name type="scientific">Giardia intestinalis (strain ATCC 50581 / GS clone H7)</name>
    <name type="common">Giardia lamblia</name>
    <dbReference type="NCBI Taxonomy" id="598745"/>
    <lineage>
        <taxon>Eukaryota</taxon>
        <taxon>Metamonada</taxon>
        <taxon>Diplomonadida</taxon>
        <taxon>Hexamitidae</taxon>
        <taxon>Giardiinae</taxon>
        <taxon>Giardia</taxon>
    </lineage>
</organism>
<reference evidence="1 2" key="1">
    <citation type="journal article" date="2009" name="PLoS Pathog.">
        <title>Draft genome sequencing of giardia intestinalis assemblage B isolate GS: is human giardiasis caused by two different species?</title>
        <authorList>
            <person name="Franzen O."/>
            <person name="Jerlstrom-Hultqvist J."/>
            <person name="Castro E."/>
            <person name="Sherwood E."/>
            <person name="Ankarklev J."/>
            <person name="Reiner D.S."/>
            <person name="Palm D."/>
            <person name="Andersson J.O."/>
            <person name="Andersson B."/>
            <person name="Svard S.G."/>
        </authorList>
    </citation>
    <scope>NUCLEOTIDE SEQUENCE [LARGE SCALE GENOMIC DNA]</scope>
    <source>
        <strain evidence="2">ATCC 50581 / GS clone H7</strain>
    </source>
</reference>
<dbReference type="AlphaFoldDB" id="C6LY50"/>
<dbReference type="Proteomes" id="UP000002488">
    <property type="component" value="Unassembled WGS sequence"/>
</dbReference>
<comment type="caution">
    <text evidence="1">The sequence shown here is derived from an EMBL/GenBank/DDBJ whole genome shotgun (WGS) entry which is preliminary data.</text>
</comment>
<name>C6LY50_GIAIB</name>
<dbReference type="OMA" id="AVMAIYQ"/>
<evidence type="ECO:0000313" key="1">
    <source>
        <dbReference type="EMBL" id="EES99046.1"/>
    </source>
</evidence>
<gene>
    <name evidence="1" type="ORF">GL50581_3721</name>
</gene>
<dbReference type="OrthoDB" id="10313411at2759"/>
<dbReference type="VEuPathDB" id="GiardiaDB:GL50581_3721"/>
<evidence type="ECO:0008006" key="3">
    <source>
        <dbReference type="Google" id="ProtNLM"/>
    </source>
</evidence>
<proteinExistence type="predicted"/>
<accession>C6LY50</accession>
<dbReference type="EMBL" id="ACGJ01002905">
    <property type="protein sequence ID" value="EES99046.1"/>
    <property type="molecule type" value="Genomic_DNA"/>
</dbReference>